<reference evidence="3" key="1">
    <citation type="submission" date="2021-02" db="EMBL/GenBank/DDBJ databases">
        <authorList>
            <person name="Dougan E. K."/>
            <person name="Rhodes N."/>
            <person name="Thang M."/>
            <person name="Chan C."/>
        </authorList>
    </citation>
    <scope>NUCLEOTIDE SEQUENCE</scope>
</reference>
<proteinExistence type="predicted"/>
<organism evidence="3 4">
    <name type="scientific">Symbiodinium necroappetens</name>
    <dbReference type="NCBI Taxonomy" id="1628268"/>
    <lineage>
        <taxon>Eukaryota</taxon>
        <taxon>Sar</taxon>
        <taxon>Alveolata</taxon>
        <taxon>Dinophyceae</taxon>
        <taxon>Suessiales</taxon>
        <taxon>Symbiodiniaceae</taxon>
        <taxon>Symbiodinium</taxon>
    </lineage>
</organism>
<dbReference type="InterPro" id="IPR017900">
    <property type="entry name" value="4Fe4S_Fe_S_CS"/>
</dbReference>
<dbReference type="Pfam" id="PF10371">
    <property type="entry name" value="EKR"/>
    <property type="match status" value="1"/>
</dbReference>
<dbReference type="GO" id="GO:0016903">
    <property type="term" value="F:oxidoreductase activity, acting on the aldehyde or oxo group of donors"/>
    <property type="evidence" value="ECO:0007669"/>
    <property type="project" value="InterPro"/>
</dbReference>
<dbReference type="GO" id="GO:0006979">
    <property type="term" value="P:response to oxidative stress"/>
    <property type="evidence" value="ECO:0007669"/>
    <property type="project" value="TreeGrafter"/>
</dbReference>
<keyword evidence="4" id="KW-1185">Reference proteome</keyword>
<dbReference type="InterPro" id="IPR019456">
    <property type="entry name" value="Pyrv-flavodox_OxRtase_EKR"/>
</dbReference>
<feature type="non-terminal residue" evidence="3">
    <location>
        <position position="1"/>
    </location>
</feature>
<dbReference type="InterPro" id="IPR002869">
    <property type="entry name" value="Pyrv_flavodox_OxRed_cen"/>
</dbReference>
<dbReference type="AlphaFoldDB" id="A0A813BGM7"/>
<dbReference type="SUPFAM" id="SSF53323">
    <property type="entry name" value="Pyruvate-ferredoxin oxidoreductase, PFOR, domain III"/>
    <property type="match status" value="1"/>
</dbReference>
<dbReference type="InterPro" id="IPR037112">
    <property type="entry name" value="Pyrv-flavodox_OxR_EKR_sf"/>
</dbReference>
<dbReference type="Proteomes" id="UP000601435">
    <property type="component" value="Unassembled WGS sequence"/>
</dbReference>
<sequence>EPGSQGEPLLLEVRTALHSSAHPEIVVVGGRYGLGSKEFTPNCVLSIFENLAQDTPKPRFTVGINDDVTHLSLPVGPWLNVLPEGTTECMFYGLGSDGTVGANKSAVKMIALGTELHAQAYFEYDAKKSGGVTISHLRFGPKPIHAPYNVRAADYMAIHKQSYVQQYDMTRYLKPNAVCVINCSWDAKLFIIDATKIAVKAGLGKRINMIMQTVFFKLSAVMPYEEAVEMLKKSIKKMYGKKGDKVVNMNIAGVDAAIDGIIAVKIPASWGDLSTDEEAASRAARQVAYAKGPRMFPEVQDADQFAKQVQTPCNSLDGNSLPVSAFVPGGRVPCGTSQYEKRGIAINVPVVDMDKCTQCNKCSLICPHAAVRPFLMTNQDLGKAPAAFKEGSRA</sequence>
<evidence type="ECO:0000259" key="2">
    <source>
        <dbReference type="PROSITE" id="PS51379"/>
    </source>
</evidence>
<evidence type="ECO:0000313" key="4">
    <source>
        <dbReference type="Proteomes" id="UP000601435"/>
    </source>
</evidence>
<dbReference type="Pfam" id="PF12837">
    <property type="entry name" value="Fer4_6"/>
    <property type="match status" value="1"/>
</dbReference>
<dbReference type="PROSITE" id="PS51379">
    <property type="entry name" value="4FE4S_FER_2"/>
    <property type="match status" value="1"/>
</dbReference>
<dbReference type="Gene3D" id="3.30.70.20">
    <property type="match status" value="1"/>
</dbReference>
<evidence type="ECO:0000313" key="3">
    <source>
        <dbReference type="EMBL" id="CAE7906353.1"/>
    </source>
</evidence>
<dbReference type="PANTHER" id="PTHR32154:SF0">
    <property type="entry name" value="PYRUVATE-FLAVODOXIN OXIDOREDUCTASE-RELATED"/>
    <property type="match status" value="1"/>
</dbReference>
<dbReference type="InterPro" id="IPR017896">
    <property type="entry name" value="4Fe4S_Fe-S-bd"/>
</dbReference>
<gene>
    <name evidence="3" type="ORF">SNEC2469_LOCUS30677</name>
</gene>
<dbReference type="SMART" id="SM00890">
    <property type="entry name" value="EKR"/>
    <property type="match status" value="1"/>
</dbReference>
<evidence type="ECO:0000256" key="1">
    <source>
        <dbReference type="ARBA" id="ARBA00023002"/>
    </source>
</evidence>
<dbReference type="InterPro" id="IPR009014">
    <property type="entry name" value="Transketo_C/PFOR_II"/>
</dbReference>
<dbReference type="SUPFAM" id="SSF54862">
    <property type="entry name" value="4Fe-4S ferredoxins"/>
    <property type="match status" value="1"/>
</dbReference>
<feature type="non-terminal residue" evidence="3">
    <location>
        <position position="394"/>
    </location>
</feature>
<protein>
    <recommendedName>
        <fullName evidence="2">4Fe-4S ferredoxin-type domain-containing protein</fullName>
    </recommendedName>
</protein>
<dbReference type="InterPro" id="IPR050722">
    <property type="entry name" value="Pyruvate:ferred/Flavod_OxRd"/>
</dbReference>
<dbReference type="Pfam" id="PF01558">
    <property type="entry name" value="POR"/>
    <property type="match status" value="1"/>
</dbReference>
<dbReference type="InterPro" id="IPR019752">
    <property type="entry name" value="Pyrv/ketoisovalerate_OxRed_cat"/>
</dbReference>
<dbReference type="OrthoDB" id="433046at2759"/>
<dbReference type="SUPFAM" id="SSF52922">
    <property type="entry name" value="TK C-terminal domain-like"/>
    <property type="match status" value="1"/>
</dbReference>
<dbReference type="Gene3D" id="4.10.780.10">
    <property type="entry name" value="Pyruvate-flavodoxin oxidoreductase, EKR domain"/>
    <property type="match status" value="1"/>
</dbReference>
<dbReference type="EMBL" id="CAJNJA010072233">
    <property type="protein sequence ID" value="CAE7906353.1"/>
    <property type="molecule type" value="Genomic_DNA"/>
</dbReference>
<comment type="caution">
    <text evidence="3">The sequence shown here is derived from an EMBL/GenBank/DDBJ whole genome shotgun (WGS) entry which is preliminary data.</text>
</comment>
<accession>A0A813BGM7</accession>
<name>A0A813BGM7_9DINO</name>
<keyword evidence="1" id="KW-0560">Oxidoreductase</keyword>
<dbReference type="PROSITE" id="PS00198">
    <property type="entry name" value="4FE4S_FER_1"/>
    <property type="match status" value="1"/>
</dbReference>
<dbReference type="PANTHER" id="PTHR32154">
    <property type="entry name" value="PYRUVATE-FLAVODOXIN OXIDOREDUCTASE-RELATED"/>
    <property type="match status" value="1"/>
</dbReference>
<dbReference type="Gene3D" id="3.40.920.10">
    <property type="entry name" value="Pyruvate-ferredoxin oxidoreductase, PFOR, domain III"/>
    <property type="match status" value="1"/>
</dbReference>
<feature type="domain" description="4Fe-4S ferredoxin-type" evidence="2">
    <location>
        <begin position="347"/>
        <end position="376"/>
    </location>
</feature>
<dbReference type="Gene3D" id="3.40.50.920">
    <property type="match status" value="1"/>
</dbReference>